<evidence type="ECO:0000313" key="2">
    <source>
        <dbReference type="Proteomes" id="UP000482800"/>
    </source>
</evidence>
<accession>A0A6V8KAZ7</accession>
<reference evidence="1 2" key="2">
    <citation type="submission" date="2020-03" db="EMBL/GenBank/DDBJ databases">
        <authorList>
            <person name="Ichikawa N."/>
            <person name="Kimura A."/>
            <person name="Kitahashi Y."/>
            <person name="Uohara A."/>
        </authorList>
    </citation>
    <scope>NUCLEOTIDE SEQUENCE [LARGE SCALE GENOMIC DNA]</scope>
    <source>
        <strain evidence="1 2">NBRC 108639</strain>
    </source>
</reference>
<dbReference type="Proteomes" id="UP000482800">
    <property type="component" value="Unassembled WGS sequence"/>
</dbReference>
<evidence type="ECO:0000313" key="1">
    <source>
        <dbReference type="EMBL" id="GFJ79558.1"/>
    </source>
</evidence>
<protein>
    <submittedName>
        <fullName evidence="1">Uncharacterized protein</fullName>
    </submittedName>
</protein>
<dbReference type="AlphaFoldDB" id="A0A6V8KAZ7"/>
<organism evidence="1 2">
    <name type="scientific">Phytohabitans houttuyneae</name>
    <dbReference type="NCBI Taxonomy" id="1076126"/>
    <lineage>
        <taxon>Bacteria</taxon>
        <taxon>Bacillati</taxon>
        <taxon>Actinomycetota</taxon>
        <taxon>Actinomycetes</taxon>
        <taxon>Micromonosporales</taxon>
        <taxon>Micromonosporaceae</taxon>
    </lineage>
</organism>
<name>A0A6V8KAZ7_9ACTN</name>
<comment type="caution">
    <text evidence="1">The sequence shown here is derived from an EMBL/GenBank/DDBJ whole genome shotgun (WGS) entry which is preliminary data.</text>
</comment>
<reference evidence="1 2" key="1">
    <citation type="submission" date="2020-03" db="EMBL/GenBank/DDBJ databases">
        <title>Whole genome shotgun sequence of Phytohabitans houttuyneae NBRC 108639.</title>
        <authorList>
            <person name="Komaki H."/>
            <person name="Tamura T."/>
        </authorList>
    </citation>
    <scope>NUCLEOTIDE SEQUENCE [LARGE SCALE GENOMIC DNA]</scope>
    <source>
        <strain evidence="1 2">NBRC 108639</strain>
    </source>
</reference>
<dbReference type="EMBL" id="BLPF01000001">
    <property type="protein sequence ID" value="GFJ79558.1"/>
    <property type="molecule type" value="Genomic_DNA"/>
</dbReference>
<proteinExistence type="predicted"/>
<gene>
    <name evidence="1" type="ORF">Phou_037380</name>
</gene>
<keyword evidence="2" id="KW-1185">Reference proteome</keyword>
<sequence>MIRIPDGLTGADDAAVTCMQEGCELHRMVRDDTVHTECGLAEGLLVHPFPAVGHVALLAGSLCTSCFPSSSVWTQLVRLAYPDKFRIADLKPRRGFGSVMNARAHPGVGPLTNNPQEIN</sequence>